<dbReference type="InterPro" id="IPR050187">
    <property type="entry name" value="Lipid_Phosphate_FormReg"/>
</dbReference>
<dbReference type="Gene3D" id="2.60.200.40">
    <property type="match status" value="1"/>
</dbReference>
<dbReference type="GO" id="GO:0001727">
    <property type="term" value="F:lipid kinase activity"/>
    <property type="evidence" value="ECO:0007669"/>
    <property type="project" value="TreeGrafter"/>
</dbReference>
<accession>A0A3P7JZ86</accession>
<dbReference type="PANTHER" id="PTHR12358">
    <property type="entry name" value="SPHINGOSINE KINASE"/>
    <property type="match status" value="1"/>
</dbReference>
<evidence type="ECO:0000313" key="2">
    <source>
        <dbReference type="Proteomes" id="UP000270094"/>
    </source>
</evidence>
<dbReference type="GO" id="GO:0016020">
    <property type="term" value="C:membrane"/>
    <property type="evidence" value="ECO:0007669"/>
    <property type="project" value="TreeGrafter"/>
</dbReference>
<dbReference type="GO" id="GO:0046512">
    <property type="term" value="P:sphingosine biosynthetic process"/>
    <property type="evidence" value="ECO:0007669"/>
    <property type="project" value="TreeGrafter"/>
</dbReference>
<dbReference type="Proteomes" id="UP000270094">
    <property type="component" value="Unassembled WGS sequence"/>
</dbReference>
<dbReference type="EMBL" id="UYYB01129096">
    <property type="protein sequence ID" value="VDM84294.1"/>
    <property type="molecule type" value="Genomic_DNA"/>
</dbReference>
<dbReference type="GO" id="GO:0005737">
    <property type="term" value="C:cytoplasm"/>
    <property type="evidence" value="ECO:0007669"/>
    <property type="project" value="TreeGrafter"/>
</dbReference>
<dbReference type="PANTHER" id="PTHR12358:SF112">
    <property type="entry name" value="LD11247P-RELATED"/>
    <property type="match status" value="1"/>
</dbReference>
<sequence>MAARPRYIPLRLYNVETQYDGTRSMFMSANWGLIADIDLGSERFRWAGMIRLHIEAVLRIAELPRVATYRARISYIPAQCKATSRNTMLRFNCDRKLFDQPLGDSWQTVEGNFVMANVSTLSHLGSDIPFLPSARLDEPTMYLTLIDWNTIKTRFHVAHLFVFMESSQHLAHPCMQVPTHIFLVVRR</sequence>
<dbReference type="InterPro" id="IPR016064">
    <property type="entry name" value="NAD/diacylglycerol_kinase_sf"/>
</dbReference>
<evidence type="ECO:0000313" key="1">
    <source>
        <dbReference type="EMBL" id="VDM84294.1"/>
    </source>
</evidence>
<proteinExistence type="predicted"/>
<reference evidence="1 2" key="1">
    <citation type="submission" date="2018-11" db="EMBL/GenBank/DDBJ databases">
        <authorList>
            <consortium name="Pathogen Informatics"/>
        </authorList>
    </citation>
    <scope>NUCLEOTIDE SEQUENCE [LARGE SCALE GENOMIC DNA]</scope>
</reference>
<dbReference type="SUPFAM" id="SSF111331">
    <property type="entry name" value="NAD kinase/diacylglycerol kinase-like"/>
    <property type="match status" value="1"/>
</dbReference>
<dbReference type="OrthoDB" id="3853857at2759"/>
<dbReference type="AlphaFoldDB" id="A0A3P7JZ86"/>
<name>A0A3P7JZ86_STRVU</name>
<organism evidence="1 2">
    <name type="scientific">Strongylus vulgaris</name>
    <name type="common">Blood worm</name>
    <dbReference type="NCBI Taxonomy" id="40348"/>
    <lineage>
        <taxon>Eukaryota</taxon>
        <taxon>Metazoa</taxon>
        <taxon>Ecdysozoa</taxon>
        <taxon>Nematoda</taxon>
        <taxon>Chromadorea</taxon>
        <taxon>Rhabditida</taxon>
        <taxon>Rhabditina</taxon>
        <taxon>Rhabditomorpha</taxon>
        <taxon>Strongyloidea</taxon>
        <taxon>Strongylidae</taxon>
        <taxon>Strongylus</taxon>
    </lineage>
</organism>
<keyword evidence="2" id="KW-1185">Reference proteome</keyword>
<protein>
    <submittedName>
        <fullName evidence="1">Uncharacterized protein</fullName>
    </submittedName>
</protein>
<gene>
    <name evidence="1" type="ORF">SVUK_LOCUS19292</name>
</gene>